<sequence length="89" mass="10558">MDKLLEESKELNASISTIEAQKKNMKDYLLKEPTAREEYMKSNMVLFEDDCGKPSWKFELQDEKHLERSLEEFLHEKEAQESSLEDENT</sequence>
<dbReference type="Proteomes" id="UP000030645">
    <property type="component" value="Unassembled WGS sequence"/>
</dbReference>
<organism evidence="1 2">
    <name type="scientific">Morus notabilis</name>
    <dbReference type="NCBI Taxonomy" id="981085"/>
    <lineage>
        <taxon>Eukaryota</taxon>
        <taxon>Viridiplantae</taxon>
        <taxon>Streptophyta</taxon>
        <taxon>Embryophyta</taxon>
        <taxon>Tracheophyta</taxon>
        <taxon>Spermatophyta</taxon>
        <taxon>Magnoliopsida</taxon>
        <taxon>eudicotyledons</taxon>
        <taxon>Gunneridae</taxon>
        <taxon>Pentapetalae</taxon>
        <taxon>rosids</taxon>
        <taxon>fabids</taxon>
        <taxon>Rosales</taxon>
        <taxon>Moraceae</taxon>
        <taxon>Moreae</taxon>
        <taxon>Morus</taxon>
    </lineage>
</organism>
<protein>
    <submittedName>
        <fullName evidence="1">Uncharacterized protein</fullName>
    </submittedName>
</protein>
<dbReference type="AlphaFoldDB" id="W9RZ84"/>
<keyword evidence="2" id="KW-1185">Reference proteome</keyword>
<evidence type="ECO:0000313" key="1">
    <source>
        <dbReference type="EMBL" id="EXB79644.1"/>
    </source>
</evidence>
<gene>
    <name evidence="1" type="ORF">L484_011588</name>
</gene>
<name>W9RZ84_9ROSA</name>
<accession>W9RZ84</accession>
<proteinExistence type="predicted"/>
<evidence type="ECO:0000313" key="2">
    <source>
        <dbReference type="Proteomes" id="UP000030645"/>
    </source>
</evidence>
<reference evidence="2" key="1">
    <citation type="submission" date="2013-01" db="EMBL/GenBank/DDBJ databases">
        <title>Draft Genome Sequence of a Mulberry Tree, Morus notabilis C.K. Schneid.</title>
        <authorList>
            <person name="He N."/>
            <person name="Zhao S."/>
        </authorList>
    </citation>
    <scope>NUCLEOTIDE SEQUENCE</scope>
</reference>
<dbReference type="EMBL" id="KE344789">
    <property type="protein sequence ID" value="EXB79644.1"/>
    <property type="molecule type" value="Genomic_DNA"/>
</dbReference>